<sequence length="65" mass="7278">MDGFAGQILKPETPFTNHVQNSFLDLIQLELLIRFATKMLHGSSIQYLVQSGPTTQLVLTTKITM</sequence>
<evidence type="ECO:0000313" key="1">
    <source>
        <dbReference type="EMBL" id="KAF0772055.1"/>
    </source>
</evidence>
<gene>
    <name evidence="1" type="ORF">FWK35_00007915</name>
</gene>
<name>A0A6G0ZL60_APHCR</name>
<protein>
    <submittedName>
        <fullName evidence="1">Uncharacterized protein</fullName>
    </submittedName>
</protein>
<comment type="caution">
    <text evidence="1">The sequence shown here is derived from an EMBL/GenBank/DDBJ whole genome shotgun (WGS) entry which is preliminary data.</text>
</comment>
<dbReference type="Proteomes" id="UP000478052">
    <property type="component" value="Unassembled WGS sequence"/>
</dbReference>
<evidence type="ECO:0000313" key="2">
    <source>
        <dbReference type="Proteomes" id="UP000478052"/>
    </source>
</evidence>
<dbReference type="AlphaFoldDB" id="A0A6G0ZL60"/>
<proteinExistence type="predicted"/>
<accession>A0A6G0ZL60</accession>
<dbReference type="EMBL" id="VUJU01000218">
    <property type="protein sequence ID" value="KAF0772055.1"/>
    <property type="molecule type" value="Genomic_DNA"/>
</dbReference>
<reference evidence="1 2" key="1">
    <citation type="submission" date="2019-08" db="EMBL/GenBank/DDBJ databases">
        <title>Whole genome of Aphis craccivora.</title>
        <authorList>
            <person name="Voronova N.V."/>
            <person name="Shulinski R.S."/>
            <person name="Bandarenka Y.V."/>
            <person name="Zhorov D.G."/>
            <person name="Warner D."/>
        </authorList>
    </citation>
    <scope>NUCLEOTIDE SEQUENCE [LARGE SCALE GENOMIC DNA]</scope>
    <source>
        <strain evidence="1">180601</strain>
        <tissue evidence="1">Whole Body</tissue>
    </source>
</reference>
<organism evidence="1 2">
    <name type="scientific">Aphis craccivora</name>
    <name type="common">Cowpea aphid</name>
    <dbReference type="NCBI Taxonomy" id="307492"/>
    <lineage>
        <taxon>Eukaryota</taxon>
        <taxon>Metazoa</taxon>
        <taxon>Ecdysozoa</taxon>
        <taxon>Arthropoda</taxon>
        <taxon>Hexapoda</taxon>
        <taxon>Insecta</taxon>
        <taxon>Pterygota</taxon>
        <taxon>Neoptera</taxon>
        <taxon>Paraneoptera</taxon>
        <taxon>Hemiptera</taxon>
        <taxon>Sternorrhyncha</taxon>
        <taxon>Aphidomorpha</taxon>
        <taxon>Aphidoidea</taxon>
        <taxon>Aphididae</taxon>
        <taxon>Aphidini</taxon>
        <taxon>Aphis</taxon>
        <taxon>Aphis</taxon>
    </lineage>
</organism>
<keyword evidence="2" id="KW-1185">Reference proteome</keyword>